<dbReference type="InParanoid" id="A0A2P6NC39"/>
<accession>A0A2P6NC39</accession>
<dbReference type="AlphaFoldDB" id="A0A2P6NC39"/>
<evidence type="ECO:0000313" key="1">
    <source>
        <dbReference type="EMBL" id="PRP81526.1"/>
    </source>
</evidence>
<sequence>MRISWRKQRRREFIVLCEETFIFKRTHKQTTTTCPRKVIELPPPLLLVSLTSATGATMRLVQQIGGNCPARRYETSRRHDPETQYHPAVVVIQCILVCLYDHFATFLHKASTECTNTYKCFAEDYQTEHRSKKTSANSPALTPWQADTKRNAEHTSMFLADDNRNISICYLSLFSLFVRITSTGD</sequence>
<gene>
    <name evidence="1" type="ORF">PROFUN_10888</name>
</gene>
<protein>
    <submittedName>
        <fullName evidence="1">Uncharacterized protein</fullName>
    </submittedName>
</protein>
<dbReference type="EMBL" id="MDYQ01000122">
    <property type="protein sequence ID" value="PRP81526.1"/>
    <property type="molecule type" value="Genomic_DNA"/>
</dbReference>
<proteinExistence type="predicted"/>
<dbReference type="Proteomes" id="UP000241769">
    <property type="component" value="Unassembled WGS sequence"/>
</dbReference>
<comment type="caution">
    <text evidence="1">The sequence shown here is derived from an EMBL/GenBank/DDBJ whole genome shotgun (WGS) entry which is preliminary data.</text>
</comment>
<evidence type="ECO:0000313" key="2">
    <source>
        <dbReference type="Proteomes" id="UP000241769"/>
    </source>
</evidence>
<name>A0A2P6NC39_9EUKA</name>
<organism evidence="1 2">
    <name type="scientific">Planoprotostelium fungivorum</name>
    <dbReference type="NCBI Taxonomy" id="1890364"/>
    <lineage>
        <taxon>Eukaryota</taxon>
        <taxon>Amoebozoa</taxon>
        <taxon>Evosea</taxon>
        <taxon>Variosea</taxon>
        <taxon>Cavosteliida</taxon>
        <taxon>Cavosteliaceae</taxon>
        <taxon>Planoprotostelium</taxon>
    </lineage>
</organism>
<reference evidence="1 2" key="1">
    <citation type="journal article" date="2018" name="Genome Biol. Evol.">
        <title>Multiple Roots of Fruiting Body Formation in Amoebozoa.</title>
        <authorList>
            <person name="Hillmann F."/>
            <person name="Forbes G."/>
            <person name="Novohradska S."/>
            <person name="Ferling I."/>
            <person name="Riege K."/>
            <person name="Groth M."/>
            <person name="Westermann M."/>
            <person name="Marz M."/>
            <person name="Spaller T."/>
            <person name="Winckler T."/>
            <person name="Schaap P."/>
            <person name="Glockner G."/>
        </authorList>
    </citation>
    <scope>NUCLEOTIDE SEQUENCE [LARGE SCALE GENOMIC DNA]</scope>
    <source>
        <strain evidence="1 2">Jena</strain>
    </source>
</reference>
<keyword evidence="2" id="KW-1185">Reference proteome</keyword>